<evidence type="ECO:0000256" key="2">
    <source>
        <dbReference type="SAM" id="MobiDB-lite"/>
    </source>
</evidence>
<comment type="caution">
    <text evidence="3">The sequence shown here is derived from an EMBL/GenBank/DDBJ whole genome shotgun (WGS) entry which is preliminary data.</text>
</comment>
<accession>A0A8T1STZ9</accession>
<dbReference type="PANTHER" id="PTHR30383">
    <property type="entry name" value="THIOESTERASE 1/PROTEASE 1/LYSOPHOSPHOLIPASE L1"/>
    <property type="match status" value="1"/>
</dbReference>
<dbReference type="Proteomes" id="UP000765507">
    <property type="component" value="Unassembled WGS sequence"/>
</dbReference>
<keyword evidence="4" id="KW-1185">Reference proteome</keyword>
<dbReference type="InterPro" id="IPR051532">
    <property type="entry name" value="Ester_Hydrolysis_Enzymes"/>
</dbReference>
<reference evidence="3 4" key="1">
    <citation type="journal article" date="2020" name="G3 (Bethesda)">
        <title>Draft Genome of the Common Snapping Turtle, Chelydra serpentina, a Model for Phenotypic Plasticity in Reptiles.</title>
        <authorList>
            <person name="Das D."/>
            <person name="Singh S.K."/>
            <person name="Bierstedt J."/>
            <person name="Erickson A."/>
            <person name="Galli G.L.J."/>
            <person name="Crossley D.A. 2nd"/>
            <person name="Rhen T."/>
        </authorList>
    </citation>
    <scope>NUCLEOTIDE SEQUENCE [LARGE SCALE GENOMIC DNA]</scope>
    <source>
        <strain evidence="3">KW</strain>
    </source>
</reference>
<dbReference type="OrthoDB" id="5804959at2759"/>
<proteinExistence type="predicted"/>
<evidence type="ECO:0000313" key="3">
    <source>
        <dbReference type="EMBL" id="KAG6932090.1"/>
    </source>
</evidence>
<evidence type="ECO:0008006" key="5">
    <source>
        <dbReference type="Google" id="ProtNLM"/>
    </source>
</evidence>
<dbReference type="SUPFAM" id="SSF52266">
    <property type="entry name" value="SGNH hydrolase"/>
    <property type="match status" value="1"/>
</dbReference>
<feature type="coiled-coil region" evidence="1">
    <location>
        <begin position="35"/>
        <end position="72"/>
    </location>
</feature>
<name>A0A8T1STZ9_CHESE</name>
<dbReference type="PANTHER" id="PTHR30383:SF5">
    <property type="entry name" value="SGNH HYDROLASE-TYPE ESTERASE DOMAIN-CONTAINING PROTEIN"/>
    <property type="match status" value="1"/>
</dbReference>
<evidence type="ECO:0000313" key="4">
    <source>
        <dbReference type="Proteomes" id="UP000765507"/>
    </source>
</evidence>
<sequence length="277" mass="31379">MDAERSAVVTCTGCAMFVFLPQDRSDFVCTKCKLVSILEEKIQGLEKRVSTLRSIKENEEFLDRRQDRLQRAQCCEDSEQAAQRGQKASEDNWRHVTSRRGKSMRQVHVQETHIQMSNRFHVLSTATSAESGVNDASEGTEQKETPLIGRHEMHSPRDGGSTTTTPKRRRRVVVVGDSLLRGTESSICRPDRENREVCCLPGARIRDVTERLPRLIKPSDRYPFLLLHVGTNDTAKNDLERITADYVALGRRIKEFEAQVVFSSILPVAGKGRGRDR</sequence>
<dbReference type="GO" id="GO:0004622">
    <property type="term" value="F:phosphatidylcholine lysophospholipase activity"/>
    <property type="evidence" value="ECO:0007669"/>
    <property type="project" value="TreeGrafter"/>
</dbReference>
<dbReference type="EMBL" id="JAHGAV010000104">
    <property type="protein sequence ID" value="KAG6932090.1"/>
    <property type="molecule type" value="Genomic_DNA"/>
</dbReference>
<gene>
    <name evidence="3" type="ORF">G0U57_000352</name>
</gene>
<dbReference type="AlphaFoldDB" id="A0A8T1STZ9"/>
<feature type="region of interest" description="Disordered" evidence="2">
    <location>
        <begin position="76"/>
        <end position="106"/>
    </location>
</feature>
<feature type="non-terminal residue" evidence="3">
    <location>
        <position position="277"/>
    </location>
</feature>
<protein>
    <recommendedName>
        <fullName evidence="5">SGNH hydrolase-type esterase domain-containing protein</fullName>
    </recommendedName>
</protein>
<organism evidence="3 4">
    <name type="scientific">Chelydra serpentina</name>
    <name type="common">Snapping turtle</name>
    <name type="synonym">Testudo serpentina</name>
    <dbReference type="NCBI Taxonomy" id="8475"/>
    <lineage>
        <taxon>Eukaryota</taxon>
        <taxon>Metazoa</taxon>
        <taxon>Chordata</taxon>
        <taxon>Craniata</taxon>
        <taxon>Vertebrata</taxon>
        <taxon>Euteleostomi</taxon>
        <taxon>Archelosauria</taxon>
        <taxon>Testudinata</taxon>
        <taxon>Testudines</taxon>
        <taxon>Cryptodira</taxon>
        <taxon>Durocryptodira</taxon>
        <taxon>Americhelydia</taxon>
        <taxon>Chelydroidea</taxon>
        <taxon>Chelydridae</taxon>
        <taxon>Chelydra</taxon>
    </lineage>
</organism>
<dbReference type="Gene3D" id="3.40.50.12690">
    <property type="match status" value="1"/>
</dbReference>
<feature type="region of interest" description="Disordered" evidence="2">
    <location>
        <begin position="149"/>
        <end position="168"/>
    </location>
</feature>
<evidence type="ECO:0000256" key="1">
    <source>
        <dbReference type="SAM" id="Coils"/>
    </source>
</evidence>
<feature type="compositionally biased region" description="Basic residues" evidence="2">
    <location>
        <begin position="96"/>
        <end position="105"/>
    </location>
</feature>
<keyword evidence="1" id="KW-0175">Coiled coil</keyword>